<evidence type="ECO:0000256" key="1">
    <source>
        <dbReference type="ARBA" id="ARBA00004496"/>
    </source>
</evidence>
<dbReference type="InterPro" id="IPR050890">
    <property type="entry name" value="PTS_EIIA_component"/>
</dbReference>
<reference evidence="8 9" key="1">
    <citation type="submission" date="2018-11" db="EMBL/GenBank/DDBJ databases">
        <title>Genomes From Bacteria Associated with the Canine Oral Cavity: a Test Case for Automated Genome-Based Taxonomic Assignment.</title>
        <authorList>
            <person name="Coil D.A."/>
            <person name="Jospin G."/>
            <person name="Darling A.E."/>
            <person name="Wallis C."/>
            <person name="Davis I.J."/>
            <person name="Harris S."/>
            <person name="Eisen J.A."/>
            <person name="Holcombe L.J."/>
            <person name="O'Flynn C."/>
        </authorList>
    </citation>
    <scope>NUCLEOTIDE SEQUENCE [LARGE SCALE GENOMIC DNA]</scope>
    <source>
        <strain evidence="8 9">OH770</strain>
    </source>
</reference>
<keyword evidence="6" id="KW-0418">Kinase</keyword>
<comment type="caution">
    <text evidence="8">The sequence shown here is derived from an EMBL/GenBank/DDBJ whole genome shotgun (WGS) entry which is preliminary data.</text>
</comment>
<dbReference type="PANTHER" id="PTHR45008">
    <property type="entry name" value="PTS SYSTEM GLUCOSE-SPECIFIC EIIA COMPONENT"/>
    <property type="match status" value="1"/>
</dbReference>
<comment type="subcellular location">
    <subcellularLocation>
        <location evidence="1">Cytoplasm</location>
    </subcellularLocation>
</comment>
<keyword evidence="9" id="KW-1185">Reference proteome</keyword>
<accession>A0A3P1SFG2</accession>
<dbReference type="RefSeq" id="WP_124868593.1">
    <property type="nucleotide sequence ID" value="NZ_RQZF01000002.1"/>
</dbReference>
<dbReference type="InterPro" id="IPR001127">
    <property type="entry name" value="PTS_EIIA_1_perm"/>
</dbReference>
<sequence length="162" mass="16681">MFGLGKKKIVVASPFAGQVVPVTEVPDPVFAQRMLGDGFAVIPEEGASVVNVCSPISGTLRKIFKTLHAFAVVGDDGAEILVHIGLETVELKGEGFTALVESGAKVTVGQPIISVDVAAIRAGGRTPITPVVFTKNGQVSDVSITDSHPSMAGVKVATARFA</sequence>
<dbReference type="OrthoDB" id="9797715at2"/>
<dbReference type="AlphaFoldDB" id="A0A3P1SFG2"/>
<evidence type="ECO:0000313" key="9">
    <source>
        <dbReference type="Proteomes" id="UP000280444"/>
    </source>
</evidence>
<evidence type="ECO:0000256" key="5">
    <source>
        <dbReference type="ARBA" id="ARBA00022683"/>
    </source>
</evidence>
<evidence type="ECO:0000256" key="2">
    <source>
        <dbReference type="ARBA" id="ARBA00022448"/>
    </source>
</evidence>
<dbReference type="Pfam" id="PF00358">
    <property type="entry name" value="PTS_EIIA_1"/>
    <property type="match status" value="1"/>
</dbReference>
<evidence type="ECO:0000256" key="4">
    <source>
        <dbReference type="ARBA" id="ARBA00022679"/>
    </source>
</evidence>
<evidence type="ECO:0000313" key="8">
    <source>
        <dbReference type="EMBL" id="RRC95898.1"/>
    </source>
</evidence>
<dbReference type="FunFam" id="2.70.70.10:FF:000001">
    <property type="entry name" value="PTS system glucose-specific IIA component"/>
    <property type="match status" value="1"/>
</dbReference>
<feature type="domain" description="PTS EIIA type-1" evidence="7">
    <location>
        <begin position="27"/>
        <end position="135"/>
    </location>
</feature>
<dbReference type="PANTHER" id="PTHR45008:SF1">
    <property type="entry name" value="PTS SYSTEM GLUCOSE-SPECIFIC EIIA COMPONENT"/>
    <property type="match status" value="1"/>
</dbReference>
<keyword evidence="2" id="KW-0813">Transport</keyword>
<dbReference type="InterPro" id="IPR011055">
    <property type="entry name" value="Dup_hybrid_motif"/>
</dbReference>
<evidence type="ECO:0000256" key="6">
    <source>
        <dbReference type="ARBA" id="ARBA00022777"/>
    </source>
</evidence>
<dbReference type="GO" id="GO:0005737">
    <property type="term" value="C:cytoplasm"/>
    <property type="evidence" value="ECO:0007669"/>
    <property type="project" value="UniProtKB-SubCell"/>
</dbReference>
<gene>
    <name evidence="8" type="ORF">EII11_03335</name>
</gene>
<dbReference type="SUPFAM" id="SSF51261">
    <property type="entry name" value="Duplicated hybrid motif"/>
    <property type="match status" value="1"/>
</dbReference>
<dbReference type="Proteomes" id="UP000280444">
    <property type="component" value="Unassembled WGS sequence"/>
</dbReference>
<dbReference type="PROSITE" id="PS51093">
    <property type="entry name" value="PTS_EIIA_TYPE_1"/>
    <property type="match status" value="1"/>
</dbReference>
<dbReference type="GO" id="GO:0009401">
    <property type="term" value="P:phosphoenolpyruvate-dependent sugar phosphotransferase system"/>
    <property type="evidence" value="ECO:0007669"/>
    <property type="project" value="UniProtKB-KW"/>
</dbReference>
<dbReference type="GO" id="GO:0016301">
    <property type="term" value="F:kinase activity"/>
    <property type="evidence" value="ECO:0007669"/>
    <property type="project" value="UniProtKB-KW"/>
</dbReference>
<dbReference type="PROSITE" id="PS00371">
    <property type="entry name" value="PTS_EIIA_TYPE_1_HIS"/>
    <property type="match status" value="1"/>
</dbReference>
<keyword evidence="4" id="KW-0808">Transferase</keyword>
<dbReference type="NCBIfam" id="TIGR00830">
    <property type="entry name" value="PTBA"/>
    <property type="match status" value="1"/>
</dbReference>
<keyword evidence="3 8" id="KW-0762">Sugar transport</keyword>
<proteinExistence type="predicted"/>
<keyword evidence="5" id="KW-0598">Phosphotransferase system</keyword>
<evidence type="ECO:0000259" key="7">
    <source>
        <dbReference type="PROSITE" id="PS51093"/>
    </source>
</evidence>
<name>A0A3P1SFG2_9ACTO</name>
<dbReference type="Gene3D" id="2.70.70.10">
    <property type="entry name" value="Glucose Permease (Domain IIA)"/>
    <property type="match status" value="1"/>
</dbReference>
<protein>
    <submittedName>
        <fullName evidence="8">PTS glucose transporter subunit IIA</fullName>
    </submittedName>
</protein>
<organism evidence="8 9">
    <name type="scientific">Schaalia canis</name>
    <dbReference type="NCBI Taxonomy" id="100469"/>
    <lineage>
        <taxon>Bacteria</taxon>
        <taxon>Bacillati</taxon>
        <taxon>Actinomycetota</taxon>
        <taxon>Actinomycetes</taxon>
        <taxon>Actinomycetales</taxon>
        <taxon>Actinomycetaceae</taxon>
        <taxon>Schaalia</taxon>
    </lineage>
</organism>
<evidence type="ECO:0000256" key="3">
    <source>
        <dbReference type="ARBA" id="ARBA00022597"/>
    </source>
</evidence>
<dbReference type="EMBL" id="RQZF01000002">
    <property type="protein sequence ID" value="RRC95898.1"/>
    <property type="molecule type" value="Genomic_DNA"/>
</dbReference>